<evidence type="ECO:0000313" key="1">
    <source>
        <dbReference type="EMBL" id="PSK91152.1"/>
    </source>
</evidence>
<gene>
    <name evidence="1" type="ORF">B0I18_106164</name>
</gene>
<evidence type="ECO:0000313" key="2">
    <source>
        <dbReference type="Proteomes" id="UP000240572"/>
    </source>
</evidence>
<reference evidence="1 2" key="1">
    <citation type="submission" date="2018-03" db="EMBL/GenBank/DDBJ databases">
        <title>Genomic Encyclopedia of Type Strains, Phase III (KMG-III): the genomes of soil and plant-associated and newly described type strains.</title>
        <authorList>
            <person name="Whitman W."/>
        </authorList>
    </citation>
    <scope>NUCLEOTIDE SEQUENCE [LARGE SCALE GENOMIC DNA]</scope>
    <source>
        <strain evidence="1 2">CGMCC 1.12700</strain>
    </source>
</reference>
<sequence>MSNIYYLRNNQDPVSFEVQIGTIGNPATNVTLRRSGSSVKKVSVTLDATTAPASPPGDTNTPVPLDPDLATFNIPPTRLGISAELVGATMVVTLAILFTAQDDLKQALASLTMTVYLSGGLDGTQSYTLQDSDKTLYAGQLLIVASQAIKLQTN</sequence>
<proteinExistence type="predicted"/>
<dbReference type="EMBL" id="PYGD01000006">
    <property type="protein sequence ID" value="PSK91152.1"/>
    <property type="molecule type" value="Genomic_DNA"/>
</dbReference>
<comment type="caution">
    <text evidence="1">The sequence shown here is derived from an EMBL/GenBank/DDBJ whole genome shotgun (WGS) entry which is preliminary data.</text>
</comment>
<accession>A0A2P8D1R6</accession>
<dbReference type="RefSeq" id="WP_106523753.1">
    <property type="nucleotide sequence ID" value="NZ_PYGD01000006.1"/>
</dbReference>
<dbReference type="AlphaFoldDB" id="A0A2P8D1R6"/>
<name>A0A2P8D1R6_9BACT</name>
<organism evidence="1 2">
    <name type="scientific">Taibaiella chishuiensis</name>
    <dbReference type="NCBI Taxonomy" id="1434707"/>
    <lineage>
        <taxon>Bacteria</taxon>
        <taxon>Pseudomonadati</taxon>
        <taxon>Bacteroidota</taxon>
        <taxon>Chitinophagia</taxon>
        <taxon>Chitinophagales</taxon>
        <taxon>Chitinophagaceae</taxon>
        <taxon>Taibaiella</taxon>
    </lineage>
</organism>
<protein>
    <submittedName>
        <fullName evidence="1">Uncharacterized protein</fullName>
    </submittedName>
</protein>
<dbReference type="Proteomes" id="UP000240572">
    <property type="component" value="Unassembled WGS sequence"/>
</dbReference>
<keyword evidence="2" id="KW-1185">Reference proteome</keyword>